<comment type="caution">
    <text evidence="2">The sequence shown here is derived from an EMBL/GenBank/DDBJ whole genome shotgun (WGS) entry which is preliminary data.</text>
</comment>
<feature type="chain" id="PRO_5020745188" evidence="1">
    <location>
        <begin position="34"/>
        <end position="205"/>
    </location>
</feature>
<reference evidence="2 3" key="1">
    <citation type="submission" date="2019-02" db="EMBL/GenBank/DDBJ databases">
        <title>Siculibacillus lacustris gen. nov., sp. nov., a new rosette-forming bacterium isolated from a freshwater crater lake (Lake St. Ana, Romania).</title>
        <authorList>
            <person name="Felfoldi T."/>
            <person name="Marton Z."/>
            <person name="Szabo A."/>
            <person name="Mentes A."/>
            <person name="Boka K."/>
            <person name="Marialigeti K."/>
            <person name="Mathe I."/>
            <person name="Koncz M."/>
            <person name="Schumann P."/>
            <person name="Toth E."/>
        </authorList>
    </citation>
    <scope>NUCLEOTIDE SEQUENCE [LARGE SCALE GENOMIC DNA]</scope>
    <source>
        <strain evidence="2 3">SA-279</strain>
    </source>
</reference>
<dbReference type="InterPro" id="IPR019734">
    <property type="entry name" value="TPR_rpt"/>
</dbReference>
<keyword evidence="3" id="KW-1185">Reference proteome</keyword>
<keyword evidence="1" id="KW-0732">Signal</keyword>
<dbReference type="OrthoDB" id="9815010at2"/>
<dbReference type="Gene3D" id="1.25.40.10">
    <property type="entry name" value="Tetratricopeptide repeat domain"/>
    <property type="match status" value="1"/>
</dbReference>
<gene>
    <name evidence="2" type="ORF">EYW49_03450</name>
</gene>
<accession>A0A4Q9VXX5</accession>
<dbReference type="SMART" id="SM00028">
    <property type="entry name" value="TPR"/>
    <property type="match status" value="3"/>
</dbReference>
<proteinExistence type="predicted"/>
<dbReference type="EMBL" id="SJFN01000003">
    <property type="protein sequence ID" value="TBW40794.1"/>
    <property type="molecule type" value="Genomic_DNA"/>
</dbReference>
<dbReference type="SUPFAM" id="SSF48452">
    <property type="entry name" value="TPR-like"/>
    <property type="match status" value="1"/>
</dbReference>
<dbReference type="Proteomes" id="UP000292781">
    <property type="component" value="Unassembled WGS sequence"/>
</dbReference>
<evidence type="ECO:0000256" key="1">
    <source>
        <dbReference type="SAM" id="SignalP"/>
    </source>
</evidence>
<feature type="signal peptide" evidence="1">
    <location>
        <begin position="1"/>
        <end position="33"/>
    </location>
</feature>
<evidence type="ECO:0000313" key="3">
    <source>
        <dbReference type="Proteomes" id="UP000292781"/>
    </source>
</evidence>
<evidence type="ECO:0000313" key="2">
    <source>
        <dbReference type="EMBL" id="TBW40794.1"/>
    </source>
</evidence>
<organism evidence="2 3">
    <name type="scientific">Siculibacillus lacustris</name>
    <dbReference type="NCBI Taxonomy" id="1549641"/>
    <lineage>
        <taxon>Bacteria</taxon>
        <taxon>Pseudomonadati</taxon>
        <taxon>Pseudomonadota</taxon>
        <taxon>Alphaproteobacteria</taxon>
        <taxon>Hyphomicrobiales</taxon>
        <taxon>Ancalomicrobiaceae</taxon>
        <taxon>Siculibacillus</taxon>
    </lineage>
</organism>
<dbReference type="InterPro" id="IPR011990">
    <property type="entry name" value="TPR-like_helical_dom_sf"/>
</dbReference>
<sequence>MRLVSFLPSRSSRWPALAAALLCAVLGAPAALATDSPPPASGAVAAPQPTDQFLDMLASRPGPHAAADLRTRIAALWGLSGSDTADLLSARAATLLRAGDAGTAFDLLDAAVTVAPDWAEGRRRRAMMRLMRGDVDRARLDLEAAVRSEPRQFPAMITLAMLAEQRGDRVAALAWARRAAAVDPSDAALAEHIRVMAIEVEGREI</sequence>
<dbReference type="RefSeq" id="WP_131306175.1">
    <property type="nucleotide sequence ID" value="NZ_SJFN01000003.1"/>
</dbReference>
<name>A0A4Q9VXX5_9HYPH</name>
<dbReference type="AlphaFoldDB" id="A0A4Q9VXX5"/>
<protein>
    <submittedName>
        <fullName evidence="2">Uncharacterized protein</fullName>
    </submittedName>
</protein>